<protein>
    <submittedName>
        <fullName evidence="1">Uncharacterized protein</fullName>
    </submittedName>
</protein>
<sequence>MPPNDAALDRVTGEGQRRAWAWAAALREGATTPWHEWSGTGEAFRPRLPGAQQLELLRRLNLAASRAGREVPVRLADRILAAGVSGRGRGDLGLIGADPDQRFGPRPVDPGTLPDEELLRVAAGLIADDVAATGVGAEPDRSLIERVRAVRRPWVPSYVIVGSQWLVEPCVDDLVARGHRPGGRQPMAYLLADDLASVIAHAWTARAFDQGGQRWPAFLEGFAQAGHLPPRADLARMARSAARRYGAGRVTVVLDPSQLADRLGVRALAAPPRLGAHAVDLVRRVGEPLGLLVPTEQRPALLRATLARRLDGRGGPSLTIPRRWDTWLRTQAERIHHEIAAAGYPVLGDLDRLLPGPLVDDAVLPDDAEVLALAVGLLLDPMTPRPAAGPTTEEGS</sequence>
<organism evidence="1 2">
    <name type="scientific">Nocardioides vastitatis</name>
    <dbReference type="NCBI Taxonomy" id="2568655"/>
    <lineage>
        <taxon>Bacteria</taxon>
        <taxon>Bacillati</taxon>
        <taxon>Actinomycetota</taxon>
        <taxon>Actinomycetes</taxon>
        <taxon>Propionibacteriales</taxon>
        <taxon>Nocardioidaceae</taxon>
        <taxon>Nocardioides</taxon>
    </lineage>
</organism>
<dbReference type="Proteomes" id="UP001596072">
    <property type="component" value="Unassembled WGS sequence"/>
</dbReference>
<dbReference type="RefSeq" id="WP_136432661.1">
    <property type="nucleotide sequence ID" value="NZ_JBHSNS010000008.1"/>
</dbReference>
<evidence type="ECO:0000313" key="2">
    <source>
        <dbReference type="Proteomes" id="UP001596072"/>
    </source>
</evidence>
<keyword evidence="2" id="KW-1185">Reference proteome</keyword>
<name>A0ABW0ZHB6_9ACTN</name>
<gene>
    <name evidence="1" type="ORF">ACFPQB_15865</name>
</gene>
<accession>A0ABW0ZHB6</accession>
<comment type="caution">
    <text evidence="1">The sequence shown here is derived from an EMBL/GenBank/DDBJ whole genome shotgun (WGS) entry which is preliminary data.</text>
</comment>
<dbReference type="EMBL" id="JBHSNS010000008">
    <property type="protein sequence ID" value="MFC5730401.1"/>
    <property type="molecule type" value="Genomic_DNA"/>
</dbReference>
<reference evidence="2" key="1">
    <citation type="journal article" date="2019" name="Int. J. Syst. Evol. Microbiol.">
        <title>The Global Catalogue of Microorganisms (GCM) 10K type strain sequencing project: providing services to taxonomists for standard genome sequencing and annotation.</title>
        <authorList>
            <consortium name="The Broad Institute Genomics Platform"/>
            <consortium name="The Broad Institute Genome Sequencing Center for Infectious Disease"/>
            <person name="Wu L."/>
            <person name="Ma J."/>
        </authorList>
    </citation>
    <scope>NUCLEOTIDE SEQUENCE [LARGE SCALE GENOMIC DNA]</scope>
    <source>
        <strain evidence="2">YIM 94188</strain>
    </source>
</reference>
<proteinExistence type="predicted"/>
<evidence type="ECO:0000313" key="1">
    <source>
        <dbReference type="EMBL" id="MFC5730401.1"/>
    </source>
</evidence>